<dbReference type="Proteomes" id="UP001055156">
    <property type="component" value="Unassembled WGS sequence"/>
</dbReference>
<evidence type="ECO:0000256" key="1">
    <source>
        <dbReference type="SAM" id="MobiDB-lite"/>
    </source>
</evidence>
<organism evidence="3 4">
    <name type="scientific">Methylobacterium organophilum</name>
    <dbReference type="NCBI Taxonomy" id="410"/>
    <lineage>
        <taxon>Bacteria</taxon>
        <taxon>Pseudomonadati</taxon>
        <taxon>Pseudomonadota</taxon>
        <taxon>Alphaproteobacteria</taxon>
        <taxon>Hyphomicrobiales</taxon>
        <taxon>Methylobacteriaceae</taxon>
        <taxon>Methylobacterium</taxon>
    </lineage>
</organism>
<feature type="compositionally biased region" description="Low complexity" evidence="1">
    <location>
        <begin position="241"/>
        <end position="274"/>
    </location>
</feature>
<dbReference type="InterPro" id="IPR021136">
    <property type="entry name" value="Flagellar_hook_control-like_C"/>
</dbReference>
<feature type="compositionally biased region" description="Low complexity" evidence="1">
    <location>
        <begin position="451"/>
        <end position="461"/>
    </location>
</feature>
<feature type="compositionally biased region" description="Low complexity" evidence="1">
    <location>
        <begin position="304"/>
        <end position="314"/>
    </location>
</feature>
<proteinExistence type="predicted"/>
<reference evidence="3" key="2">
    <citation type="submission" date="2021-08" db="EMBL/GenBank/DDBJ databases">
        <authorList>
            <person name="Tani A."/>
            <person name="Ola A."/>
            <person name="Ogura Y."/>
            <person name="Katsura K."/>
            <person name="Hayashi T."/>
        </authorList>
    </citation>
    <scope>NUCLEOTIDE SEQUENCE</scope>
    <source>
        <strain evidence="3">NBRC 15689</strain>
    </source>
</reference>
<feature type="region of interest" description="Disordered" evidence="1">
    <location>
        <begin position="304"/>
        <end position="340"/>
    </location>
</feature>
<evidence type="ECO:0000259" key="2">
    <source>
        <dbReference type="Pfam" id="PF02120"/>
    </source>
</evidence>
<feature type="region of interest" description="Disordered" evidence="1">
    <location>
        <begin position="241"/>
        <end position="286"/>
    </location>
</feature>
<feature type="region of interest" description="Disordered" evidence="1">
    <location>
        <begin position="1"/>
        <end position="224"/>
    </location>
</feature>
<feature type="domain" description="Flagellar hook-length control protein-like C-terminal" evidence="2">
    <location>
        <begin position="362"/>
        <end position="429"/>
    </location>
</feature>
<dbReference type="CDD" id="cd17470">
    <property type="entry name" value="T3SS_Flik_C"/>
    <property type="match status" value="1"/>
</dbReference>
<dbReference type="InterPro" id="IPR038610">
    <property type="entry name" value="FliK-like_C_sf"/>
</dbReference>
<feature type="compositionally biased region" description="Gly residues" evidence="1">
    <location>
        <begin position="441"/>
        <end position="450"/>
    </location>
</feature>
<name>A0ABQ4T2S6_METOR</name>
<reference evidence="3" key="1">
    <citation type="journal article" date="2021" name="Front. Microbiol.">
        <title>Comprehensive Comparative Genomics and Phenotyping of Methylobacterium Species.</title>
        <authorList>
            <person name="Alessa O."/>
            <person name="Ogura Y."/>
            <person name="Fujitani Y."/>
            <person name="Takami H."/>
            <person name="Hayashi T."/>
            <person name="Sahin N."/>
            <person name="Tani A."/>
        </authorList>
    </citation>
    <scope>NUCLEOTIDE SEQUENCE</scope>
    <source>
        <strain evidence="3">NBRC 15689</strain>
    </source>
</reference>
<evidence type="ECO:0000313" key="3">
    <source>
        <dbReference type="EMBL" id="GJE25935.1"/>
    </source>
</evidence>
<feature type="compositionally biased region" description="Low complexity" evidence="1">
    <location>
        <begin position="328"/>
        <end position="340"/>
    </location>
</feature>
<feature type="compositionally biased region" description="Low complexity" evidence="1">
    <location>
        <begin position="169"/>
        <end position="196"/>
    </location>
</feature>
<feature type="compositionally biased region" description="Polar residues" evidence="1">
    <location>
        <begin position="121"/>
        <end position="136"/>
    </location>
</feature>
<sequence>MAHAGYTVRAGSTGSTAHSGTVRSSHETVTRKTTRTDTFALPPDSDERSSPDRAAQSAGSATGTSVRASGKAALPARHDALTQKQRTEADLKTRANEKLGSAGASAGTEEAQDASGDRSTNRSSALGSDAPSSTGTARAESSPRPAKAVPERGGAKARTDAKAVKGDTEAPAAADPSLSSALEPPAEAAATEAAASVEETKQGGESASGDAVAVPPVSPEATVATSPVPVLPVAVAAAALAPGAAASAKTEAASEGEAAGAASRTSSSIAGSEAAPSHRGSAEAAVSLDGTGSFAVALAEAGTPAAPAPEAGTLQGAPPSGSPTPDKTAAAAAAPPQAPAPTAQVIQAPIAAVPMTIGLRSLKGSSQFEIRLDPLDLGRIDVTLDIDGDGGAVSAKLVVDRPETLALLRRDADSLQQALTQAGFDPGSTALDLSLRDPSGRGAGEGGNNGNGSASRPSRGSIASNEPESAPVEKAMLRSLRGLSGIDIRI</sequence>
<dbReference type="Gene3D" id="3.30.750.140">
    <property type="match status" value="1"/>
</dbReference>
<comment type="caution">
    <text evidence="3">The sequence shown here is derived from an EMBL/GenBank/DDBJ whole genome shotgun (WGS) entry which is preliminary data.</text>
</comment>
<feature type="region of interest" description="Disordered" evidence="1">
    <location>
        <begin position="421"/>
        <end position="473"/>
    </location>
</feature>
<feature type="compositionally biased region" description="Basic and acidic residues" evidence="1">
    <location>
        <begin position="76"/>
        <end position="97"/>
    </location>
</feature>
<evidence type="ECO:0000313" key="4">
    <source>
        <dbReference type="Proteomes" id="UP001055156"/>
    </source>
</evidence>
<protein>
    <recommendedName>
        <fullName evidence="2">Flagellar hook-length control protein-like C-terminal domain-containing protein</fullName>
    </recommendedName>
</protein>
<accession>A0ABQ4T2S6</accession>
<gene>
    <name evidence="3" type="ORF">LKMONMHP_0779</name>
</gene>
<dbReference type="EMBL" id="BPQV01000002">
    <property type="protein sequence ID" value="GJE25935.1"/>
    <property type="molecule type" value="Genomic_DNA"/>
</dbReference>
<keyword evidence="4" id="KW-1185">Reference proteome</keyword>
<feature type="compositionally biased region" description="Low complexity" evidence="1">
    <location>
        <begin position="54"/>
        <end position="65"/>
    </location>
</feature>
<dbReference type="Pfam" id="PF02120">
    <property type="entry name" value="Flg_hook"/>
    <property type="match status" value="1"/>
</dbReference>
<feature type="compositionally biased region" description="Basic and acidic residues" evidence="1">
    <location>
        <begin position="149"/>
        <end position="168"/>
    </location>
</feature>
<feature type="compositionally biased region" description="Polar residues" evidence="1">
    <location>
        <begin position="10"/>
        <end position="23"/>
    </location>
</feature>